<organism evidence="2 3">
    <name type="scientific">Candidatus Dehalogenimonas loeffleri</name>
    <dbReference type="NCBI Taxonomy" id="3127115"/>
    <lineage>
        <taxon>Bacteria</taxon>
        <taxon>Bacillati</taxon>
        <taxon>Chloroflexota</taxon>
        <taxon>Dehalococcoidia</taxon>
        <taxon>Dehalococcoidales</taxon>
        <taxon>Dehalococcoidaceae</taxon>
        <taxon>Dehalogenimonas</taxon>
    </lineage>
</organism>
<dbReference type="SUPFAM" id="SSF50494">
    <property type="entry name" value="Trypsin-like serine proteases"/>
    <property type="match status" value="1"/>
</dbReference>
<evidence type="ECO:0000313" key="3">
    <source>
        <dbReference type="Proteomes" id="UP001375370"/>
    </source>
</evidence>
<dbReference type="PANTHER" id="PTHR22939">
    <property type="entry name" value="SERINE PROTEASE FAMILY S1C HTRA-RELATED"/>
    <property type="match status" value="1"/>
</dbReference>
<evidence type="ECO:0000256" key="1">
    <source>
        <dbReference type="SAM" id="SignalP"/>
    </source>
</evidence>
<keyword evidence="3" id="KW-1185">Reference proteome</keyword>
<dbReference type="PRINTS" id="PR00834">
    <property type="entry name" value="PROTEASES2C"/>
</dbReference>
<evidence type="ECO:0000313" key="2">
    <source>
        <dbReference type="EMBL" id="WWX25622.1"/>
    </source>
</evidence>
<dbReference type="Pfam" id="PF13365">
    <property type="entry name" value="Trypsin_2"/>
    <property type="match status" value="1"/>
</dbReference>
<reference evidence="2 3" key="1">
    <citation type="submission" date="2024-03" db="EMBL/GenBank/DDBJ databases">
        <title>A Dehalogenimonas Isolated from Estuarine Sediments Dihaloeliminates Chlorinated Alkanes.</title>
        <authorList>
            <person name="Yang Y."/>
            <person name="Wang H."/>
        </authorList>
    </citation>
    <scope>NUCLEOTIDE SEQUENCE [LARGE SCALE GENOMIC DNA]</scope>
    <source>
        <strain evidence="2 3">W</strain>
    </source>
</reference>
<gene>
    <name evidence="2" type="ORF">V8247_01225</name>
</gene>
<sequence>MNIKAVFSAAIVTVVIVGNAVMFSAQAGLNDQIDAVNDRRTAVAEANSGLQTAVTDLQTGTVQAQSALTALTDSIAAMHTGTPVSASGTYTALIQSIDPVTVLVNATGPGLRGFASGIIVSADGYVLTVLHNVDNANSIRVTLNTGEEFTATVVQTDAAANLALLKMSTSRTDLPVAALGAMADVQTGEAVIAAGYPLNDDLPGPASFTYGIVSALRTSTDYFFVQSEVPIAPGSGGGGLFTLNGKVIGLSSLAEATGIYLFVPIDLAEPLLALIPA</sequence>
<feature type="chain" id="PRO_5045663752" evidence="1">
    <location>
        <begin position="28"/>
        <end position="277"/>
    </location>
</feature>
<dbReference type="Proteomes" id="UP001375370">
    <property type="component" value="Chromosome"/>
</dbReference>
<dbReference type="InterPro" id="IPR009003">
    <property type="entry name" value="Peptidase_S1_PA"/>
</dbReference>
<feature type="signal peptide" evidence="1">
    <location>
        <begin position="1"/>
        <end position="27"/>
    </location>
</feature>
<accession>A0ABZ2J7T6</accession>
<proteinExistence type="predicted"/>
<dbReference type="InterPro" id="IPR001940">
    <property type="entry name" value="Peptidase_S1C"/>
</dbReference>
<dbReference type="PANTHER" id="PTHR22939:SF129">
    <property type="entry name" value="SERINE PROTEASE HTRA2, MITOCHONDRIAL"/>
    <property type="match status" value="1"/>
</dbReference>
<dbReference type="Gene3D" id="2.40.10.120">
    <property type="match status" value="1"/>
</dbReference>
<name>A0ABZ2J7T6_9CHLR</name>
<keyword evidence="1" id="KW-0732">Signal</keyword>
<protein>
    <submittedName>
        <fullName evidence="2">Trypsin-like peptidase domain-containing protein</fullName>
    </submittedName>
</protein>
<dbReference type="RefSeq" id="WP_338737960.1">
    <property type="nucleotide sequence ID" value="NZ_CP146612.1"/>
</dbReference>
<dbReference type="EMBL" id="CP146612">
    <property type="protein sequence ID" value="WWX25622.1"/>
    <property type="molecule type" value="Genomic_DNA"/>
</dbReference>